<gene>
    <name evidence="1" type="ORF">E5357_08250</name>
</gene>
<dbReference type="Proteomes" id="UP000307720">
    <property type="component" value="Unassembled WGS sequence"/>
</dbReference>
<evidence type="ECO:0000313" key="2">
    <source>
        <dbReference type="Proteomes" id="UP000307720"/>
    </source>
</evidence>
<keyword evidence="2" id="KW-1185">Reference proteome</keyword>
<name>A0AC61R173_9FIRM</name>
<evidence type="ECO:0000313" key="1">
    <source>
        <dbReference type="EMBL" id="TGX98651.1"/>
    </source>
</evidence>
<accession>A0AC61R173</accession>
<reference evidence="1" key="1">
    <citation type="submission" date="2019-04" db="EMBL/GenBank/DDBJ databases">
        <title>Microbes associate with the intestines of laboratory mice.</title>
        <authorList>
            <person name="Navarre W."/>
            <person name="Wong E."/>
            <person name="Huang K."/>
            <person name="Tropini C."/>
            <person name="Ng K."/>
            <person name="Yu B."/>
        </authorList>
    </citation>
    <scope>NUCLEOTIDE SEQUENCE</scope>
    <source>
        <strain evidence="1">NM72_1-8</strain>
    </source>
</reference>
<dbReference type="EMBL" id="SRZB01000015">
    <property type="protein sequence ID" value="TGX98651.1"/>
    <property type="molecule type" value="Genomic_DNA"/>
</dbReference>
<organism evidence="1 2">
    <name type="scientific">Hominisplanchenecus murintestinalis</name>
    <dbReference type="NCBI Taxonomy" id="2941517"/>
    <lineage>
        <taxon>Bacteria</taxon>
        <taxon>Bacillati</taxon>
        <taxon>Bacillota</taxon>
        <taxon>Clostridia</taxon>
        <taxon>Lachnospirales</taxon>
        <taxon>Lachnospiraceae</taxon>
        <taxon>Hominisplanchenecus</taxon>
    </lineage>
</organism>
<comment type="caution">
    <text evidence="1">The sequence shown here is derived from an EMBL/GenBank/DDBJ whole genome shotgun (WGS) entry which is preliminary data.</text>
</comment>
<sequence length="585" mass="67465">MKILLIAINAKYIHSNLAVYCLRACAGEYREQVEIAEYTINHQKEEILADIYRRKPDVAAFSCYIWNREYVAGLIRDFHLLCPQVPVWAGGPEVSYDAVRFLQEYPQAAGVMAGEGERSFRALAEIYARGLEAETELAGIPGLIWRRASGEISENLPAKQMDLDEIPFVYESLEDFAHKIIYYESSRGCPFSCSYCLSSIDKRVRFRSLELVLQELQFFLDAKVPQVKFVDRTFNCSHSHAKAIWRYLAEHDNGITNFHFEIAADLLDEEELEILAGMRVGLIQLEIGVQSVNPKTLQEIERVTEISRLAQRTAYVRGGNNIHQHLDLIAGLPYEDYESFIHSFNEVYAMAPQQLQLGFLKVLKGSKMHQMAGKYGLVYRQEPPYEVLYTRWISYEEILKLKGVEEMVEVYYNSRQFTNTLEVLEQSFPHPYGMFEALARYYEENDLQGRNHSRMGRMEILRAFAHETDSERSALYDELLLLDLYLRENSKSRPAWAKDLSVYREGFREFYQSEAENHRYLKGYQGYTSRQMMNMTHGEVFFEDVLKTGGALPCRVVFDYHNRSPLTGNAAAWALAGGGAQVFEC</sequence>
<protein>
    <submittedName>
        <fullName evidence="1">DUF4080 domain-containing protein</fullName>
    </submittedName>
</protein>
<proteinExistence type="predicted"/>